<gene>
    <name evidence="2" type="ORF">A2782_00660</name>
</gene>
<comment type="caution">
    <text evidence="2">The sequence shown here is derived from an EMBL/GenBank/DDBJ whole genome shotgun (WGS) entry which is preliminary data.</text>
</comment>
<sequence length="85" mass="10177">MVSYKLKLTIKFVNHFKKIPEKYHRSLKEAIEETKEVPFEGKPLARELARRRTWHVGRYRIIYGIDEKDGLITLFNVDLRAVVYN</sequence>
<dbReference type="AlphaFoldDB" id="A0A1G1V3U3"/>
<dbReference type="Proteomes" id="UP000177967">
    <property type="component" value="Unassembled WGS sequence"/>
</dbReference>
<dbReference type="EMBL" id="MHBW01000002">
    <property type="protein sequence ID" value="OGY10026.1"/>
    <property type="molecule type" value="Genomic_DNA"/>
</dbReference>
<dbReference type="InterPro" id="IPR007712">
    <property type="entry name" value="RelE/ParE_toxin"/>
</dbReference>
<keyword evidence="1" id="KW-1277">Toxin-antitoxin system</keyword>
<accession>A0A1G1V3U3</accession>
<evidence type="ECO:0000313" key="2">
    <source>
        <dbReference type="EMBL" id="OGY10026.1"/>
    </source>
</evidence>
<name>A0A1G1V3U3_9BACT</name>
<dbReference type="Pfam" id="PF05016">
    <property type="entry name" value="ParE_toxin"/>
    <property type="match status" value="1"/>
</dbReference>
<dbReference type="InterPro" id="IPR035093">
    <property type="entry name" value="RelE/ParE_toxin_dom_sf"/>
</dbReference>
<dbReference type="STRING" id="1797513.A2782_00660"/>
<evidence type="ECO:0000256" key="1">
    <source>
        <dbReference type="ARBA" id="ARBA00022649"/>
    </source>
</evidence>
<reference evidence="2 3" key="1">
    <citation type="journal article" date="2016" name="Nat. Commun.">
        <title>Thousands of microbial genomes shed light on interconnected biogeochemical processes in an aquifer system.</title>
        <authorList>
            <person name="Anantharaman K."/>
            <person name="Brown C.T."/>
            <person name="Hug L.A."/>
            <person name="Sharon I."/>
            <person name="Castelle C.J."/>
            <person name="Probst A.J."/>
            <person name="Thomas B.C."/>
            <person name="Singh A."/>
            <person name="Wilkins M.J."/>
            <person name="Karaoz U."/>
            <person name="Brodie E.L."/>
            <person name="Williams K.H."/>
            <person name="Hubbard S.S."/>
            <person name="Banfield J.F."/>
        </authorList>
    </citation>
    <scope>NUCLEOTIDE SEQUENCE [LARGE SCALE GENOMIC DNA]</scope>
</reference>
<proteinExistence type="predicted"/>
<dbReference type="SUPFAM" id="SSF143011">
    <property type="entry name" value="RelE-like"/>
    <property type="match status" value="1"/>
</dbReference>
<organism evidence="2 3">
    <name type="scientific">Candidatus Blackburnbacteria bacterium RIFCSPHIGHO2_01_FULL_43_15b</name>
    <dbReference type="NCBI Taxonomy" id="1797513"/>
    <lineage>
        <taxon>Bacteria</taxon>
        <taxon>Candidatus Blackburniibacteriota</taxon>
    </lineage>
</organism>
<evidence type="ECO:0008006" key="4">
    <source>
        <dbReference type="Google" id="ProtNLM"/>
    </source>
</evidence>
<dbReference type="Gene3D" id="3.30.2310.20">
    <property type="entry name" value="RelE-like"/>
    <property type="match status" value="1"/>
</dbReference>
<protein>
    <recommendedName>
        <fullName evidence="4">Plasmid stabilization protein</fullName>
    </recommendedName>
</protein>
<evidence type="ECO:0000313" key="3">
    <source>
        <dbReference type="Proteomes" id="UP000177967"/>
    </source>
</evidence>